<dbReference type="InterPro" id="IPR051013">
    <property type="entry name" value="MBL_superfamily_lactonases"/>
</dbReference>
<evidence type="ECO:0000256" key="5">
    <source>
        <dbReference type="ARBA" id="ARBA00022833"/>
    </source>
</evidence>
<dbReference type="Pfam" id="PF00753">
    <property type="entry name" value="Lactamase_B"/>
    <property type="match status" value="1"/>
</dbReference>
<dbReference type="Gene3D" id="3.60.15.10">
    <property type="entry name" value="Ribonuclease Z/Hydroxyacylglutathione hydrolase-like"/>
    <property type="match status" value="1"/>
</dbReference>
<dbReference type="InterPro" id="IPR001279">
    <property type="entry name" value="Metallo-B-lactamas"/>
</dbReference>
<keyword evidence="8" id="KW-1185">Reference proteome</keyword>
<dbReference type="OrthoDB" id="9762883at2"/>
<keyword evidence="5" id="KW-0862">Zinc</keyword>
<dbReference type="AlphaFoldDB" id="A0A254TJM2"/>
<name>A0A254TJM2_9BURK</name>
<comment type="similarity">
    <text evidence="2">Belongs to the metallo-beta-lactamase superfamily.</text>
</comment>
<comment type="cofactor">
    <cofactor evidence="1">
        <name>Zn(2+)</name>
        <dbReference type="ChEBI" id="CHEBI:29105"/>
    </cofactor>
</comment>
<dbReference type="InterPro" id="IPR036866">
    <property type="entry name" value="RibonucZ/Hydroxyglut_hydro"/>
</dbReference>
<dbReference type="PANTHER" id="PTHR42978">
    <property type="entry name" value="QUORUM-QUENCHING LACTONASE YTNP-RELATED-RELATED"/>
    <property type="match status" value="1"/>
</dbReference>
<dbReference type="EMBL" id="LSTO01000001">
    <property type="protein sequence ID" value="OWW22850.1"/>
    <property type="molecule type" value="Genomic_DNA"/>
</dbReference>
<accession>A0A254TJM2</accession>
<dbReference type="SUPFAM" id="SSF56281">
    <property type="entry name" value="Metallo-hydrolase/oxidoreductase"/>
    <property type="match status" value="1"/>
</dbReference>
<evidence type="ECO:0000259" key="6">
    <source>
        <dbReference type="SMART" id="SM00849"/>
    </source>
</evidence>
<proteinExistence type="inferred from homology"/>
<dbReference type="PANTHER" id="PTHR42978:SF2">
    <property type="entry name" value="102 KBASES UNSTABLE REGION: FROM 1 TO 119443"/>
    <property type="match status" value="1"/>
</dbReference>
<comment type="caution">
    <text evidence="7">The sequence shown here is derived from an EMBL/GenBank/DDBJ whole genome shotgun (WGS) entry which is preliminary data.</text>
</comment>
<evidence type="ECO:0000256" key="1">
    <source>
        <dbReference type="ARBA" id="ARBA00001947"/>
    </source>
</evidence>
<dbReference type="CDD" id="cd07729">
    <property type="entry name" value="AHL_lactonase_MBL-fold"/>
    <property type="match status" value="1"/>
</dbReference>
<organism evidence="7 8">
    <name type="scientific">Noviherbaspirillum denitrificans</name>
    <dbReference type="NCBI Taxonomy" id="1968433"/>
    <lineage>
        <taxon>Bacteria</taxon>
        <taxon>Pseudomonadati</taxon>
        <taxon>Pseudomonadota</taxon>
        <taxon>Betaproteobacteria</taxon>
        <taxon>Burkholderiales</taxon>
        <taxon>Oxalobacteraceae</taxon>
        <taxon>Noviherbaspirillum</taxon>
    </lineage>
</organism>
<dbReference type="GO" id="GO:0016787">
    <property type="term" value="F:hydrolase activity"/>
    <property type="evidence" value="ECO:0007669"/>
    <property type="project" value="UniProtKB-KW"/>
</dbReference>
<keyword evidence="4 7" id="KW-0378">Hydrolase</keyword>
<protein>
    <submittedName>
        <fullName evidence="7">MBL fold metallo-hydrolase</fullName>
    </submittedName>
</protein>
<sequence>MKMHVLSGGRLRMKKSVYVPDADRQETIELPVSCFLLRHPQGNVLFDTGCHPSVSHDAEARWGAMARAMVPISGPRENVVDGLQAIGLLPQDIDVVVNSHFHSDHCGCNEFFKKATVVCHARELEAARKEDAVKSGFLPVDWDQPMPVETIDGQRDLFNDGRIVLVPVPGHTAGMTGALVNLDKSGAFFLASDAVALRSNLERELNPRNTWDPEQSTRSMQEIRRIETGGATVVFGHDDQQWREMKKGADFYD</sequence>
<evidence type="ECO:0000256" key="3">
    <source>
        <dbReference type="ARBA" id="ARBA00022723"/>
    </source>
</evidence>
<dbReference type="Proteomes" id="UP000197535">
    <property type="component" value="Unassembled WGS sequence"/>
</dbReference>
<keyword evidence="3" id="KW-0479">Metal-binding</keyword>
<evidence type="ECO:0000256" key="2">
    <source>
        <dbReference type="ARBA" id="ARBA00007749"/>
    </source>
</evidence>
<dbReference type="SMART" id="SM00849">
    <property type="entry name" value="Lactamase_B"/>
    <property type="match status" value="1"/>
</dbReference>
<evidence type="ECO:0000313" key="8">
    <source>
        <dbReference type="Proteomes" id="UP000197535"/>
    </source>
</evidence>
<evidence type="ECO:0000313" key="7">
    <source>
        <dbReference type="EMBL" id="OWW22850.1"/>
    </source>
</evidence>
<dbReference type="GO" id="GO:0046872">
    <property type="term" value="F:metal ion binding"/>
    <property type="evidence" value="ECO:0007669"/>
    <property type="project" value="UniProtKB-KW"/>
</dbReference>
<gene>
    <name evidence="7" type="ORF">AYR66_13610</name>
</gene>
<evidence type="ECO:0000256" key="4">
    <source>
        <dbReference type="ARBA" id="ARBA00022801"/>
    </source>
</evidence>
<feature type="domain" description="Metallo-beta-lactamase" evidence="6">
    <location>
        <begin position="31"/>
        <end position="237"/>
    </location>
</feature>
<reference evidence="7 8" key="1">
    <citation type="submission" date="2016-02" db="EMBL/GenBank/DDBJ databases">
        <authorList>
            <person name="Wen L."/>
            <person name="He K."/>
            <person name="Yang H."/>
        </authorList>
    </citation>
    <scope>NUCLEOTIDE SEQUENCE [LARGE SCALE GENOMIC DNA]</scope>
    <source>
        <strain evidence="7 8">TSA40</strain>
    </source>
</reference>